<organism evidence="1 2">
    <name type="scientific">Arthrobacter globiformis (strain ATCC 8010 / DSM 20124 / JCM 1332 / NBRC 12137 / NCIMB 8907 / NRRL B-2979 / 168)</name>
    <dbReference type="NCBI Taxonomy" id="1077972"/>
    <lineage>
        <taxon>Bacteria</taxon>
        <taxon>Bacillati</taxon>
        <taxon>Actinomycetota</taxon>
        <taxon>Actinomycetes</taxon>
        <taxon>Micrococcales</taxon>
        <taxon>Micrococcaceae</taxon>
        <taxon>Arthrobacter</taxon>
    </lineage>
</organism>
<sequence>MWKWRNARSKPDEQWQARKALVQELESKPEPEYGYGPHWEAVIAGRREFTGKVLSGPYVGHDLLVTVYGEAALEREYEPADFSYAADYWLVDEDNAGPGDDEPDPSFDTLEELLDWLDGTPIEWHSPYVALARIGRLSGSDGKQVP</sequence>
<evidence type="ECO:0000313" key="1">
    <source>
        <dbReference type="EMBL" id="GAB12927.1"/>
    </source>
</evidence>
<dbReference type="OrthoDB" id="4943112at2"/>
<proteinExistence type="predicted"/>
<name>H0QJC6_ARTG1</name>
<comment type="caution">
    <text evidence="1">The sequence shown here is derived from an EMBL/GenBank/DDBJ whole genome shotgun (WGS) entry which is preliminary data.</text>
</comment>
<keyword evidence="2" id="KW-1185">Reference proteome</keyword>
<protein>
    <submittedName>
        <fullName evidence="1">Uncharacterized protein</fullName>
    </submittedName>
</protein>
<accession>H0QJC6</accession>
<evidence type="ECO:0000313" key="2">
    <source>
        <dbReference type="Proteomes" id="UP000003828"/>
    </source>
</evidence>
<reference evidence="1 2" key="1">
    <citation type="submission" date="2011-12" db="EMBL/GenBank/DDBJ databases">
        <title>Whole genome shotgun sequence of Arthrobacter globiformis NBRC 12137.</title>
        <authorList>
            <person name="Miyazawa S."/>
            <person name="Hosoyama A."/>
            <person name="Tsuchikane K."/>
            <person name="Katsumata H."/>
            <person name="Yamazaki S."/>
            <person name="Fujita N."/>
        </authorList>
    </citation>
    <scope>NUCLEOTIDE SEQUENCE [LARGE SCALE GENOMIC DNA]</scope>
    <source>
        <strain evidence="1 2">NBRC 12137</strain>
    </source>
</reference>
<dbReference type="RefSeq" id="WP_003799585.1">
    <property type="nucleotide sequence ID" value="NZ_BAEG01000029.1"/>
</dbReference>
<dbReference type="EMBL" id="BAEG01000029">
    <property type="protein sequence ID" value="GAB12927.1"/>
    <property type="molecule type" value="Genomic_DNA"/>
</dbReference>
<dbReference type="Proteomes" id="UP000003828">
    <property type="component" value="Unassembled WGS sequence"/>
</dbReference>
<dbReference type="AlphaFoldDB" id="H0QJC6"/>
<gene>
    <name evidence="1" type="ORF">ARGLB_029_00030</name>
</gene>